<dbReference type="GO" id="GO:0050830">
    <property type="term" value="P:defense response to Gram-positive bacterium"/>
    <property type="evidence" value="ECO:0007669"/>
    <property type="project" value="UniProtKB-ARBA"/>
</dbReference>
<dbReference type="InterPro" id="IPR036574">
    <property type="entry name" value="Scorpion_toxin-like_sf"/>
</dbReference>
<dbReference type="Pfam" id="PF01097">
    <property type="entry name" value="Defensin_2"/>
    <property type="match status" value="1"/>
</dbReference>
<proteinExistence type="predicted"/>
<protein>
    <submittedName>
        <fullName evidence="11">Putative defensin 1</fullName>
    </submittedName>
</protein>
<evidence type="ECO:0000313" key="11">
    <source>
        <dbReference type="EMBL" id="JAV13019.1"/>
    </source>
</evidence>
<keyword evidence="2" id="KW-0964">Secreted</keyword>
<dbReference type="EMBL" id="GFDF01001065">
    <property type="protein sequence ID" value="JAV13019.1"/>
    <property type="molecule type" value="Transcribed_RNA"/>
</dbReference>
<keyword evidence="5" id="KW-0391">Immunity</keyword>
<evidence type="ECO:0000256" key="4">
    <source>
        <dbReference type="ARBA" id="ARBA00022588"/>
    </source>
</evidence>
<evidence type="ECO:0000256" key="5">
    <source>
        <dbReference type="ARBA" id="ARBA00022859"/>
    </source>
</evidence>
<dbReference type="FunFam" id="3.30.30.10:FF:000005">
    <property type="entry name" value="Defensin"/>
    <property type="match status" value="1"/>
</dbReference>
<feature type="chain" id="PRO_5012815175" evidence="9">
    <location>
        <begin position="20"/>
        <end position="83"/>
    </location>
</feature>
<keyword evidence="3" id="KW-0929">Antimicrobial</keyword>
<dbReference type="PANTHER" id="PTHR13645:SF0">
    <property type="entry name" value="DEFENSIN"/>
    <property type="match status" value="1"/>
</dbReference>
<evidence type="ECO:0000256" key="3">
    <source>
        <dbReference type="ARBA" id="ARBA00022529"/>
    </source>
</evidence>
<feature type="signal peptide" evidence="9">
    <location>
        <begin position="1"/>
        <end position="19"/>
    </location>
</feature>
<evidence type="ECO:0000256" key="7">
    <source>
        <dbReference type="ARBA" id="ARBA00023022"/>
    </source>
</evidence>
<organism evidence="11">
    <name type="scientific">Nyssomyia neivai</name>
    <dbReference type="NCBI Taxonomy" id="330878"/>
    <lineage>
        <taxon>Eukaryota</taxon>
        <taxon>Metazoa</taxon>
        <taxon>Ecdysozoa</taxon>
        <taxon>Arthropoda</taxon>
        <taxon>Hexapoda</taxon>
        <taxon>Insecta</taxon>
        <taxon>Pterygota</taxon>
        <taxon>Neoptera</taxon>
        <taxon>Endopterygota</taxon>
        <taxon>Diptera</taxon>
        <taxon>Nematocera</taxon>
        <taxon>Psychodoidea</taxon>
        <taxon>Psychodidae</taxon>
        <taxon>Nyssomyia</taxon>
    </lineage>
</organism>
<evidence type="ECO:0000256" key="6">
    <source>
        <dbReference type="ARBA" id="ARBA00022940"/>
    </source>
</evidence>
<dbReference type="PROSITE" id="PS51378">
    <property type="entry name" value="INVERT_DEFENSINS"/>
    <property type="match status" value="1"/>
</dbReference>
<keyword evidence="7" id="KW-0044">Antibiotic</keyword>
<name>A0A1L8E301_9DIPT</name>
<dbReference type="SUPFAM" id="SSF57095">
    <property type="entry name" value="Scorpion toxin-like"/>
    <property type="match status" value="1"/>
</dbReference>
<dbReference type="AlphaFoldDB" id="A0A1L8E301"/>
<dbReference type="Gene3D" id="3.30.30.10">
    <property type="entry name" value="Knottin, scorpion toxin-like"/>
    <property type="match status" value="1"/>
</dbReference>
<dbReference type="InterPro" id="IPR001542">
    <property type="entry name" value="Defensin_invertebrate/fungal"/>
</dbReference>
<evidence type="ECO:0000256" key="8">
    <source>
        <dbReference type="ARBA" id="ARBA00023157"/>
    </source>
</evidence>
<sequence length="83" mass="9019">MNFFRISLIVAVLIVAVAADPAKKKSESFNQVEEIPEESEVQPRVTCDLLGPTGWGDALCAAHCIAKGYKGGYCDSRKVCNCR</sequence>
<keyword evidence="9" id="KW-0732">Signal</keyword>
<dbReference type="GO" id="GO:0045087">
    <property type="term" value="P:innate immune response"/>
    <property type="evidence" value="ECO:0007669"/>
    <property type="project" value="UniProtKB-KW"/>
</dbReference>
<evidence type="ECO:0000256" key="2">
    <source>
        <dbReference type="ARBA" id="ARBA00022525"/>
    </source>
</evidence>
<reference evidence="11" key="1">
    <citation type="submission" date="2016-12" db="EMBL/GenBank/DDBJ databases">
        <title>An insight into the sialome and mialome of the sand fly, Nyssomyia neivai.</title>
        <authorList>
            <person name="Sebastian V."/>
            <person name="Goulart T.M."/>
            <person name="Oliveira W."/>
            <person name="Calvo E."/>
            <person name="Oliveira L.F."/>
            <person name="Pinto M.C."/>
            <person name="Rosselino A.M."/>
            <person name="Ribeiro J.M."/>
        </authorList>
    </citation>
    <scope>NUCLEOTIDE SEQUENCE</scope>
</reference>
<evidence type="ECO:0000259" key="10">
    <source>
        <dbReference type="PROSITE" id="PS51378"/>
    </source>
</evidence>
<comment type="subcellular location">
    <subcellularLocation>
        <location evidence="1">Secreted</location>
    </subcellularLocation>
</comment>
<evidence type="ECO:0000256" key="1">
    <source>
        <dbReference type="ARBA" id="ARBA00004613"/>
    </source>
</evidence>
<dbReference type="GO" id="GO:0006959">
    <property type="term" value="P:humoral immune response"/>
    <property type="evidence" value="ECO:0007669"/>
    <property type="project" value="TreeGrafter"/>
</dbReference>
<keyword evidence="6" id="KW-0211">Defensin</keyword>
<feature type="domain" description="Invertebrate defensins family profile" evidence="10">
    <location>
        <begin position="44"/>
        <end position="83"/>
    </location>
</feature>
<keyword evidence="8" id="KW-1015">Disulfide bond</keyword>
<evidence type="ECO:0000256" key="9">
    <source>
        <dbReference type="SAM" id="SignalP"/>
    </source>
</evidence>
<dbReference type="PANTHER" id="PTHR13645">
    <property type="entry name" value="DEFENSIN"/>
    <property type="match status" value="1"/>
</dbReference>
<dbReference type="CDD" id="cd21806">
    <property type="entry name" value="DEFL_defensin-like"/>
    <property type="match status" value="1"/>
</dbReference>
<dbReference type="GO" id="GO:0005615">
    <property type="term" value="C:extracellular space"/>
    <property type="evidence" value="ECO:0007669"/>
    <property type="project" value="TreeGrafter"/>
</dbReference>
<accession>A0A1L8E301</accession>
<keyword evidence="4" id="KW-0399">Innate immunity</keyword>